<organism evidence="14 15">
    <name type="scientific">Martelella endophytica</name>
    <dbReference type="NCBI Taxonomy" id="1486262"/>
    <lineage>
        <taxon>Bacteria</taxon>
        <taxon>Pseudomonadati</taxon>
        <taxon>Pseudomonadota</taxon>
        <taxon>Alphaproteobacteria</taxon>
        <taxon>Hyphomicrobiales</taxon>
        <taxon>Aurantimonadaceae</taxon>
        <taxon>Martelella</taxon>
    </lineage>
</organism>
<dbReference type="OrthoDB" id="5372616at2"/>
<dbReference type="GO" id="GO:0009228">
    <property type="term" value="P:thiamine biosynthetic process"/>
    <property type="evidence" value="ECO:0007669"/>
    <property type="project" value="UniProtKB-KW"/>
</dbReference>
<evidence type="ECO:0000256" key="3">
    <source>
        <dbReference type="ARBA" id="ARBA00009406"/>
    </source>
</evidence>
<dbReference type="GO" id="GO:0016740">
    <property type="term" value="F:transferase activity"/>
    <property type="evidence" value="ECO:0007669"/>
    <property type="project" value="UniProtKB-KW"/>
</dbReference>
<reference evidence="14 15" key="1">
    <citation type="journal article" date="2015" name="Genome Announc.">
        <title>Complete genome sequence of Martelella endophytica YC6887, which has antifungal activity associated with a halophyte.</title>
        <authorList>
            <person name="Khan A."/>
            <person name="Khan H."/>
            <person name="Chung E.J."/>
            <person name="Hossain M.T."/>
            <person name="Chung Y.R."/>
        </authorList>
    </citation>
    <scope>NUCLEOTIDE SEQUENCE [LARGE SCALE GENOMIC DNA]</scope>
    <source>
        <strain evidence="14">YC6887</strain>
    </source>
</reference>
<evidence type="ECO:0000256" key="11">
    <source>
        <dbReference type="ARBA" id="ARBA00048179"/>
    </source>
</evidence>
<proteinExistence type="inferred from homology"/>
<protein>
    <recommendedName>
        <fullName evidence="10">Thiamine pyrimidine synthase</fullName>
    </recommendedName>
</protein>
<dbReference type="PANTHER" id="PTHR31528">
    <property type="entry name" value="4-AMINO-5-HYDROXYMETHYL-2-METHYLPYRIMIDINE PHOSPHATE SYNTHASE THI11-RELATED"/>
    <property type="match status" value="1"/>
</dbReference>
<evidence type="ECO:0000256" key="12">
    <source>
        <dbReference type="SAM" id="SignalP"/>
    </source>
</evidence>
<dbReference type="AlphaFoldDB" id="A0A0D5LSN1"/>
<dbReference type="InterPro" id="IPR006311">
    <property type="entry name" value="TAT_signal"/>
</dbReference>
<dbReference type="PANTHER" id="PTHR31528:SF1">
    <property type="entry name" value="4-AMINO-5-HYDROXYMETHYL-2-METHYLPYRIMIDINE PHOSPHATE SYNTHASE THI11-RELATED"/>
    <property type="match status" value="1"/>
</dbReference>
<dbReference type="KEGG" id="mey:TM49_15740"/>
<keyword evidence="9" id="KW-0408">Iron</keyword>
<dbReference type="SUPFAM" id="SSF53850">
    <property type="entry name" value="Periplasmic binding protein-like II"/>
    <property type="match status" value="1"/>
</dbReference>
<gene>
    <name evidence="14" type="ORF">TM49_15740</name>
</gene>
<dbReference type="Proteomes" id="UP000032611">
    <property type="component" value="Chromosome"/>
</dbReference>
<dbReference type="GO" id="GO:0046872">
    <property type="term" value="F:metal ion binding"/>
    <property type="evidence" value="ECO:0007669"/>
    <property type="project" value="UniProtKB-KW"/>
</dbReference>
<evidence type="ECO:0000256" key="2">
    <source>
        <dbReference type="ARBA" id="ARBA00004948"/>
    </source>
</evidence>
<dbReference type="Pfam" id="PF09084">
    <property type="entry name" value="NMT1"/>
    <property type="match status" value="1"/>
</dbReference>
<feature type="signal peptide" evidence="12">
    <location>
        <begin position="1"/>
        <end position="27"/>
    </location>
</feature>
<comment type="pathway">
    <text evidence="2">Cofactor biosynthesis; thiamine diphosphate biosynthesis.</text>
</comment>
<keyword evidence="7" id="KW-0663">Pyridoxal phosphate</keyword>
<evidence type="ECO:0000256" key="5">
    <source>
        <dbReference type="ARBA" id="ARBA00022679"/>
    </source>
</evidence>
<feature type="domain" description="SsuA/THI5-like" evidence="13">
    <location>
        <begin position="57"/>
        <end position="262"/>
    </location>
</feature>
<keyword evidence="5" id="KW-0808">Transferase</keyword>
<dbReference type="HOGENOM" id="CLU_028871_1_2_5"/>
<keyword evidence="12" id="KW-0732">Signal</keyword>
<dbReference type="PATRIC" id="fig|1486262.3.peg.3252"/>
<evidence type="ECO:0000256" key="1">
    <source>
        <dbReference type="ARBA" id="ARBA00003469"/>
    </source>
</evidence>
<comment type="catalytic activity">
    <reaction evidence="11">
        <text>N(6)-(pyridoxal phosphate)-L-lysyl-[4-amino-5-hydroxymethyl-2-methylpyrimidine phosphate synthase] + L-histidyl-[4-amino-5-hydroxymethyl-2-methylpyrimidine phosphate synthase] + 2 Fe(3+) + 4 H2O = L-lysyl-[4-amino-5-hydroxymethyl-2-methylpyrimidine phosphate synthase] + (2S)-2-amino-5-hydroxy-4-oxopentanoyl-[4-amino-5-hydroxymethyl-2-methylpyrimidine phosphate synthase] + 4-amino-2-methyl-5-(phosphooxymethyl)pyrimidine + 3-oxopropanoate + 2 Fe(2+) + 2 H(+)</text>
        <dbReference type="Rhea" id="RHEA:65756"/>
        <dbReference type="Rhea" id="RHEA-COMP:16892"/>
        <dbReference type="Rhea" id="RHEA-COMP:16893"/>
        <dbReference type="Rhea" id="RHEA-COMP:16894"/>
        <dbReference type="Rhea" id="RHEA-COMP:16895"/>
        <dbReference type="ChEBI" id="CHEBI:15377"/>
        <dbReference type="ChEBI" id="CHEBI:15378"/>
        <dbReference type="ChEBI" id="CHEBI:29033"/>
        <dbReference type="ChEBI" id="CHEBI:29034"/>
        <dbReference type="ChEBI" id="CHEBI:29969"/>
        <dbReference type="ChEBI" id="CHEBI:29979"/>
        <dbReference type="ChEBI" id="CHEBI:33190"/>
        <dbReference type="ChEBI" id="CHEBI:58354"/>
        <dbReference type="ChEBI" id="CHEBI:143915"/>
        <dbReference type="ChEBI" id="CHEBI:157692"/>
    </reaction>
    <physiologicalReaction direction="left-to-right" evidence="11">
        <dbReference type="Rhea" id="RHEA:65757"/>
    </physiologicalReaction>
</comment>
<comment type="function">
    <text evidence="1">Responsible for the formation of the pyrimidine heterocycle in the thiamine biosynthesis pathway. Catalyzes the formation of hydroxymethylpyrimidine phosphate (HMP-P) from histidine and pyridoxal phosphate (PLP). The protein uses PLP and the active site histidine to form HMP-P, generating an inactive enzyme. The enzyme can only undergo a single turnover, which suggests it is a suicide enzyme.</text>
</comment>
<dbReference type="RefSeq" id="WP_045682653.1">
    <property type="nucleotide sequence ID" value="NZ_CP010803.1"/>
</dbReference>
<dbReference type="EMBL" id="CP010803">
    <property type="protein sequence ID" value="AJY46792.1"/>
    <property type="molecule type" value="Genomic_DNA"/>
</dbReference>
<evidence type="ECO:0000313" key="15">
    <source>
        <dbReference type="Proteomes" id="UP000032611"/>
    </source>
</evidence>
<dbReference type="Gene3D" id="3.40.190.10">
    <property type="entry name" value="Periplasmic binding protein-like II"/>
    <property type="match status" value="2"/>
</dbReference>
<accession>A0A0D5LSN1</accession>
<keyword evidence="8" id="KW-0784">Thiamine biosynthesis</keyword>
<evidence type="ECO:0000256" key="10">
    <source>
        <dbReference type="ARBA" id="ARBA00033171"/>
    </source>
</evidence>
<evidence type="ECO:0000256" key="7">
    <source>
        <dbReference type="ARBA" id="ARBA00022898"/>
    </source>
</evidence>
<dbReference type="STRING" id="1486262.TM49_15740"/>
<comment type="subunit">
    <text evidence="4">Homodimer.</text>
</comment>
<evidence type="ECO:0000256" key="4">
    <source>
        <dbReference type="ARBA" id="ARBA00011738"/>
    </source>
</evidence>
<feature type="chain" id="PRO_5002295219" description="Thiamine pyrimidine synthase" evidence="12">
    <location>
        <begin position="28"/>
        <end position="347"/>
    </location>
</feature>
<keyword evidence="6" id="KW-0479">Metal-binding</keyword>
<evidence type="ECO:0000256" key="6">
    <source>
        <dbReference type="ARBA" id="ARBA00022723"/>
    </source>
</evidence>
<evidence type="ECO:0000259" key="13">
    <source>
        <dbReference type="Pfam" id="PF09084"/>
    </source>
</evidence>
<keyword evidence="15" id="KW-1185">Reference proteome</keyword>
<evidence type="ECO:0000256" key="8">
    <source>
        <dbReference type="ARBA" id="ARBA00022977"/>
    </source>
</evidence>
<sequence>MTENKNATMPGRRAVLKAGAFTLAATAAGFSLFTPRNSSAAAKVVIKYDWLMSNGQIGDIVAARKGFFEEEGLEVEFSPGGPNSATVPPVVTGQAQFGQFSDSAQLLLARASGVPVKIFACGFRMAPFAFYSLPKAPIRSVQDMVGKRIGIQPTARFVLDAILLKNKIDPSSLTITNIGFDMTPLTTGQVDAVTGWITNTQALSVIGPDRIDLMMKDTGLPSYANVYFATDDALQDNAEMLAAALRAIAKGWGWTHANPEEAVRVAVEAYPQLDLDLELKTIPRVLSLSFDEATGKNGWGTFDSAAIAEQISIYNTIGQFKSGAPKLEDCYSETILDMTADDRPKIA</sequence>
<name>A0A0D5LSN1_MAREN</name>
<dbReference type="InterPro" id="IPR015168">
    <property type="entry name" value="SsuA/THI5"/>
</dbReference>
<dbReference type="PROSITE" id="PS51318">
    <property type="entry name" value="TAT"/>
    <property type="match status" value="1"/>
</dbReference>
<comment type="similarity">
    <text evidence="3">Belongs to the NMT1/THI5 family.</text>
</comment>
<evidence type="ECO:0000256" key="9">
    <source>
        <dbReference type="ARBA" id="ARBA00023004"/>
    </source>
</evidence>
<evidence type="ECO:0000313" key="14">
    <source>
        <dbReference type="EMBL" id="AJY46792.1"/>
    </source>
</evidence>
<dbReference type="InterPro" id="IPR027939">
    <property type="entry name" value="NMT1/THI5"/>
</dbReference>